<reference evidence="1 2" key="2">
    <citation type="submission" date="2020-07" db="EMBL/GenBank/DDBJ databases">
        <title>Genome assembly of wild tea tree DASZ reveals pedigree and selection history of tea varieties.</title>
        <authorList>
            <person name="Zhang W."/>
        </authorList>
    </citation>
    <scope>NUCLEOTIDE SEQUENCE [LARGE SCALE GENOMIC DNA]</scope>
    <source>
        <strain evidence="2">cv. G240</strain>
        <tissue evidence="1">Leaf</tissue>
    </source>
</reference>
<evidence type="ECO:0008006" key="3">
    <source>
        <dbReference type="Google" id="ProtNLM"/>
    </source>
</evidence>
<protein>
    <recommendedName>
        <fullName evidence="3">MULE transposase domain-containing protein</fullName>
    </recommendedName>
</protein>
<evidence type="ECO:0000313" key="2">
    <source>
        <dbReference type="Proteomes" id="UP000593564"/>
    </source>
</evidence>
<dbReference type="EMBL" id="JACBKZ010000014">
    <property type="protein sequence ID" value="KAF5932466.1"/>
    <property type="molecule type" value="Genomic_DNA"/>
</dbReference>
<sequence length="175" mass="20071">MRCLQLVIECMTSHLHIPLTSWYADTIMQYNPGSYVNLDFEQSTGRFKQFFISFKACIDGFNHIHPLLFLDGTLLKGRFKGNLFAVARKDSNKGTARTLTFISDRNAGLLESLPTVFPSAHHAYCLQHLQANFMDKLRWVDNRVHFGLMAKLRECAYAPIEASFQYHLAKLKGPR</sequence>
<gene>
    <name evidence="1" type="ORF">HYC85_028637</name>
</gene>
<dbReference type="PANTHER" id="PTHR31973">
    <property type="entry name" value="POLYPROTEIN, PUTATIVE-RELATED"/>
    <property type="match status" value="1"/>
</dbReference>
<accession>A0A7J7FZP9</accession>
<dbReference type="PANTHER" id="PTHR31973:SF166">
    <property type="entry name" value="OS10G0104700 PROTEIN"/>
    <property type="match status" value="1"/>
</dbReference>
<evidence type="ECO:0000313" key="1">
    <source>
        <dbReference type="EMBL" id="KAF5932466.1"/>
    </source>
</evidence>
<organism evidence="1 2">
    <name type="scientific">Camellia sinensis</name>
    <name type="common">Tea plant</name>
    <name type="synonym">Thea sinensis</name>
    <dbReference type="NCBI Taxonomy" id="4442"/>
    <lineage>
        <taxon>Eukaryota</taxon>
        <taxon>Viridiplantae</taxon>
        <taxon>Streptophyta</taxon>
        <taxon>Embryophyta</taxon>
        <taxon>Tracheophyta</taxon>
        <taxon>Spermatophyta</taxon>
        <taxon>Magnoliopsida</taxon>
        <taxon>eudicotyledons</taxon>
        <taxon>Gunneridae</taxon>
        <taxon>Pentapetalae</taxon>
        <taxon>asterids</taxon>
        <taxon>Ericales</taxon>
        <taxon>Theaceae</taxon>
        <taxon>Camellia</taxon>
    </lineage>
</organism>
<proteinExistence type="predicted"/>
<comment type="caution">
    <text evidence="1">The sequence shown here is derived from an EMBL/GenBank/DDBJ whole genome shotgun (WGS) entry which is preliminary data.</text>
</comment>
<keyword evidence="2" id="KW-1185">Reference proteome</keyword>
<name>A0A7J7FZP9_CAMSI</name>
<reference evidence="2" key="1">
    <citation type="journal article" date="2020" name="Nat. Commun.">
        <title>Genome assembly of wild tea tree DASZ reveals pedigree and selection history of tea varieties.</title>
        <authorList>
            <person name="Zhang W."/>
            <person name="Zhang Y."/>
            <person name="Qiu H."/>
            <person name="Guo Y."/>
            <person name="Wan H."/>
            <person name="Zhang X."/>
            <person name="Scossa F."/>
            <person name="Alseekh S."/>
            <person name="Zhang Q."/>
            <person name="Wang P."/>
            <person name="Xu L."/>
            <person name="Schmidt M.H."/>
            <person name="Jia X."/>
            <person name="Li D."/>
            <person name="Zhu A."/>
            <person name="Guo F."/>
            <person name="Chen W."/>
            <person name="Ni D."/>
            <person name="Usadel B."/>
            <person name="Fernie A.R."/>
            <person name="Wen W."/>
        </authorList>
    </citation>
    <scope>NUCLEOTIDE SEQUENCE [LARGE SCALE GENOMIC DNA]</scope>
    <source>
        <strain evidence="2">cv. G240</strain>
    </source>
</reference>
<dbReference type="Proteomes" id="UP000593564">
    <property type="component" value="Unassembled WGS sequence"/>
</dbReference>
<dbReference type="AlphaFoldDB" id="A0A7J7FZP9"/>